<dbReference type="Gene3D" id="3.40.50.150">
    <property type="entry name" value="Vaccinia Virus protein VP39"/>
    <property type="match status" value="1"/>
</dbReference>
<dbReference type="Pfam" id="PF13432">
    <property type="entry name" value="TPR_16"/>
    <property type="match status" value="2"/>
</dbReference>
<evidence type="ECO:0000313" key="3">
    <source>
        <dbReference type="EMBL" id="TWB44145.1"/>
    </source>
</evidence>
<feature type="repeat" description="TPR" evidence="1">
    <location>
        <begin position="89"/>
        <end position="122"/>
    </location>
</feature>
<evidence type="ECO:0000313" key="4">
    <source>
        <dbReference type="Proteomes" id="UP000315751"/>
    </source>
</evidence>
<gene>
    <name evidence="3" type="ORF">FBZ90_10351</name>
</gene>
<dbReference type="PROSITE" id="PS50005">
    <property type="entry name" value="TPR"/>
    <property type="match status" value="2"/>
</dbReference>
<dbReference type="Pfam" id="PF06325">
    <property type="entry name" value="PrmA"/>
    <property type="match status" value="1"/>
</dbReference>
<dbReference type="SUPFAM" id="SSF48452">
    <property type="entry name" value="TPR-like"/>
    <property type="match status" value="1"/>
</dbReference>
<dbReference type="InterPro" id="IPR025799">
    <property type="entry name" value="Arg_MeTrfase"/>
</dbReference>
<name>A0A560HCP7_9PROT</name>
<dbReference type="PROSITE" id="PS51678">
    <property type="entry name" value="SAM_MT_PRMT"/>
    <property type="match status" value="1"/>
</dbReference>
<dbReference type="InterPro" id="IPR029063">
    <property type="entry name" value="SAM-dependent_MTases_sf"/>
</dbReference>
<dbReference type="GO" id="GO:0032259">
    <property type="term" value="P:methylation"/>
    <property type="evidence" value="ECO:0007669"/>
    <property type="project" value="UniProtKB-KW"/>
</dbReference>
<dbReference type="InterPro" id="IPR019734">
    <property type="entry name" value="TPR_rpt"/>
</dbReference>
<dbReference type="PANTHER" id="PTHR11006:SF4">
    <property type="entry name" value="PROTEIN ARGININE N-METHYLTRANSFERASE 7"/>
    <property type="match status" value="1"/>
</dbReference>
<dbReference type="Gene3D" id="1.25.40.10">
    <property type="entry name" value="Tetratricopeptide repeat domain"/>
    <property type="match status" value="2"/>
</dbReference>
<comment type="caution">
    <text evidence="3">The sequence shown here is derived from an EMBL/GenBank/DDBJ whole genome shotgun (WGS) entry which is preliminary data.</text>
</comment>
<dbReference type="EMBL" id="VITR01000003">
    <property type="protein sequence ID" value="TWB44145.1"/>
    <property type="molecule type" value="Genomic_DNA"/>
</dbReference>
<dbReference type="AlphaFoldDB" id="A0A560HCP7"/>
<feature type="region of interest" description="Disordered" evidence="2">
    <location>
        <begin position="1"/>
        <end position="21"/>
    </location>
</feature>
<keyword evidence="4" id="KW-1185">Reference proteome</keyword>
<dbReference type="CDD" id="cd02440">
    <property type="entry name" value="AdoMet_MTases"/>
    <property type="match status" value="1"/>
</dbReference>
<dbReference type="SUPFAM" id="SSF53335">
    <property type="entry name" value="S-adenosyl-L-methionine-dependent methyltransferases"/>
    <property type="match status" value="1"/>
</dbReference>
<keyword evidence="3" id="KW-0489">Methyltransferase</keyword>
<dbReference type="RefSeq" id="WP_145729987.1">
    <property type="nucleotide sequence ID" value="NZ_VITR01000003.1"/>
</dbReference>
<dbReference type="Proteomes" id="UP000315751">
    <property type="component" value="Unassembled WGS sequence"/>
</dbReference>
<dbReference type="SMART" id="SM00028">
    <property type="entry name" value="TPR"/>
    <property type="match status" value="4"/>
</dbReference>
<reference evidence="3 4" key="1">
    <citation type="submission" date="2019-06" db="EMBL/GenBank/DDBJ databases">
        <title>Genomic Encyclopedia of Type Strains, Phase IV (KMG-V): Genome sequencing to study the core and pangenomes of soil and plant-associated prokaryotes.</title>
        <authorList>
            <person name="Whitman W."/>
        </authorList>
    </citation>
    <scope>NUCLEOTIDE SEQUENCE [LARGE SCALE GENOMIC DNA]</scope>
    <source>
        <strain evidence="3 4">BR 11622</strain>
    </source>
</reference>
<feature type="compositionally biased region" description="Pro residues" evidence="2">
    <location>
        <begin position="1"/>
        <end position="10"/>
    </location>
</feature>
<protein>
    <submittedName>
        <fullName evidence="3">Type II protein arginine methyltransferase</fullName>
    </submittedName>
</protein>
<keyword evidence="1" id="KW-0802">TPR repeat</keyword>
<sequence length="458" mass="50071">MAKPPKPSAPKAPAQTPTGPAEELFAQGVEHQNQGRWAEAEATYREVARLLPRASAVHWNLGTVRKHLGRWKEALESFRKAVSLDPTWRGRDFNIGLCHQKLGHATEAAESFARAVAAEPDDPINRFNLAAALRDLGRIAEAVTHSEMALELKPDFIEAELQLNKLRTALTPRWHMPMMNDIERNAAYEAAITAAVRPGDIVLEIGTGSGLLAMMAARAGAAHVYTCEADPVIAETARTIIANNGYADRVTVIAKPSTAVTLGADLPRPADLLVSEILSSDLLSERVLPAVRDAKGRLLATGARIIPQAGGVRALLAESRVMERTFFVEEACGFDLDAFNRLAPRSVRLERVVPFKALSAPFQALTVDLADPQPGQSWRGRLSLPVTADGRCVGLLQWIWLKLWDGVEFENSPLSPTESSGWQPGLYLPRRPVDLMAGETVDIDVFHDGHNVWLSLKR</sequence>
<accession>A0A560HCP7</accession>
<keyword evidence="3" id="KW-0808">Transferase</keyword>
<evidence type="ECO:0000256" key="1">
    <source>
        <dbReference type="PROSITE-ProRule" id="PRU00339"/>
    </source>
</evidence>
<feature type="repeat" description="TPR" evidence="1">
    <location>
        <begin position="55"/>
        <end position="88"/>
    </location>
</feature>
<dbReference type="PANTHER" id="PTHR11006">
    <property type="entry name" value="PROTEIN ARGININE N-METHYLTRANSFERASE"/>
    <property type="match status" value="1"/>
</dbReference>
<dbReference type="GO" id="GO:0016274">
    <property type="term" value="F:protein-arginine N-methyltransferase activity"/>
    <property type="evidence" value="ECO:0007669"/>
    <property type="project" value="InterPro"/>
</dbReference>
<dbReference type="Gene3D" id="2.70.160.11">
    <property type="entry name" value="Hnrnp arginine n-methyltransferase1"/>
    <property type="match status" value="1"/>
</dbReference>
<evidence type="ECO:0000256" key="2">
    <source>
        <dbReference type="SAM" id="MobiDB-lite"/>
    </source>
</evidence>
<dbReference type="PROSITE" id="PS50293">
    <property type="entry name" value="TPR_REGION"/>
    <property type="match status" value="1"/>
</dbReference>
<dbReference type="OrthoDB" id="7329378at2"/>
<dbReference type="InterPro" id="IPR011990">
    <property type="entry name" value="TPR-like_helical_dom_sf"/>
</dbReference>
<organism evidence="3 4">
    <name type="scientific">Nitrospirillum amazonense</name>
    <dbReference type="NCBI Taxonomy" id="28077"/>
    <lineage>
        <taxon>Bacteria</taxon>
        <taxon>Pseudomonadati</taxon>
        <taxon>Pseudomonadota</taxon>
        <taxon>Alphaproteobacteria</taxon>
        <taxon>Rhodospirillales</taxon>
        <taxon>Azospirillaceae</taxon>
        <taxon>Nitrospirillum</taxon>
    </lineage>
</organism>
<dbReference type="GO" id="GO:0042054">
    <property type="term" value="F:histone methyltransferase activity"/>
    <property type="evidence" value="ECO:0007669"/>
    <property type="project" value="TreeGrafter"/>
</dbReference>
<proteinExistence type="predicted"/>